<gene>
    <name evidence="1" type="ORF">M0811_11414</name>
</gene>
<evidence type="ECO:0000313" key="1">
    <source>
        <dbReference type="EMBL" id="KAJ5069902.1"/>
    </source>
</evidence>
<sequence>MFQLNIQDSSNQVHDYSQKSFKTIQELIYFLYHDNFSKEIKDKNILEEYFDLKDYYQLNPNSIIDLILKELKN</sequence>
<dbReference type="AlphaFoldDB" id="A0A9Q0LBN1"/>
<organism evidence="1 2">
    <name type="scientific">Anaeramoeba ignava</name>
    <name type="common">Anaerobic marine amoeba</name>
    <dbReference type="NCBI Taxonomy" id="1746090"/>
    <lineage>
        <taxon>Eukaryota</taxon>
        <taxon>Metamonada</taxon>
        <taxon>Anaeramoebidae</taxon>
        <taxon>Anaeramoeba</taxon>
    </lineage>
</organism>
<dbReference type="EMBL" id="JAPDFW010000101">
    <property type="protein sequence ID" value="KAJ5069902.1"/>
    <property type="molecule type" value="Genomic_DNA"/>
</dbReference>
<keyword evidence="2" id="KW-1185">Reference proteome</keyword>
<name>A0A9Q0LBN1_ANAIG</name>
<accession>A0A9Q0LBN1</accession>
<proteinExistence type="predicted"/>
<evidence type="ECO:0000313" key="2">
    <source>
        <dbReference type="Proteomes" id="UP001149090"/>
    </source>
</evidence>
<reference evidence="1" key="1">
    <citation type="submission" date="2022-10" db="EMBL/GenBank/DDBJ databases">
        <title>Novel sulphate-reducing endosymbionts in the free-living metamonad Anaeramoeba.</title>
        <authorList>
            <person name="Jerlstrom-Hultqvist J."/>
            <person name="Cepicka I."/>
            <person name="Gallot-Lavallee L."/>
            <person name="Salas-Leiva D."/>
            <person name="Curtis B.A."/>
            <person name="Zahonova K."/>
            <person name="Pipaliya S."/>
            <person name="Dacks J."/>
            <person name="Roger A.J."/>
        </authorList>
    </citation>
    <scope>NUCLEOTIDE SEQUENCE</scope>
    <source>
        <strain evidence="1">BMAN</strain>
    </source>
</reference>
<comment type="caution">
    <text evidence="1">The sequence shown here is derived from an EMBL/GenBank/DDBJ whole genome shotgun (WGS) entry which is preliminary data.</text>
</comment>
<dbReference type="Proteomes" id="UP001149090">
    <property type="component" value="Unassembled WGS sequence"/>
</dbReference>
<protein>
    <submittedName>
        <fullName evidence="1">Uncharacterized protein</fullName>
    </submittedName>
</protein>